<keyword evidence="6 11" id="KW-0472">Membrane</keyword>
<evidence type="ECO:0000313" key="13">
    <source>
        <dbReference type="EMBL" id="KAJ4447832.1"/>
    </source>
</evidence>
<dbReference type="Proteomes" id="UP001148838">
    <property type="component" value="Unassembled WGS sequence"/>
</dbReference>
<evidence type="ECO:0000256" key="9">
    <source>
        <dbReference type="ARBA" id="ARBA00023224"/>
    </source>
</evidence>
<feature type="transmembrane region" description="Helical" evidence="11">
    <location>
        <begin position="289"/>
        <end position="308"/>
    </location>
</feature>
<dbReference type="Gene3D" id="1.20.1070.10">
    <property type="entry name" value="Rhodopsin 7-helix transmembrane proteins"/>
    <property type="match status" value="1"/>
</dbReference>
<dbReference type="PANTHER" id="PTHR24240">
    <property type="entry name" value="OPSIN"/>
    <property type="match status" value="1"/>
</dbReference>
<evidence type="ECO:0000256" key="10">
    <source>
        <dbReference type="ARBA" id="ARBA00023305"/>
    </source>
</evidence>
<dbReference type="InterPro" id="IPR050125">
    <property type="entry name" value="GPCR_opsins"/>
</dbReference>
<dbReference type="InterPro" id="IPR000276">
    <property type="entry name" value="GPCR_Rhodpsn"/>
</dbReference>
<dbReference type="CDD" id="cd00637">
    <property type="entry name" value="7tm_classA_rhodopsin-like"/>
    <property type="match status" value="1"/>
</dbReference>
<dbReference type="EMBL" id="JAJSOF020000005">
    <property type="protein sequence ID" value="KAJ4447832.1"/>
    <property type="molecule type" value="Genomic_DNA"/>
</dbReference>
<gene>
    <name evidence="13" type="ORF">ANN_09840</name>
</gene>
<keyword evidence="10" id="KW-0844">Vision</keyword>
<evidence type="ECO:0000256" key="6">
    <source>
        <dbReference type="ARBA" id="ARBA00023136"/>
    </source>
</evidence>
<comment type="subcellular location">
    <subcellularLocation>
        <location evidence="1">Membrane</location>
        <topology evidence="1">Multi-pass membrane protein</topology>
    </subcellularLocation>
</comment>
<dbReference type="PROSITE" id="PS50262">
    <property type="entry name" value="G_PROTEIN_RECEP_F1_2"/>
    <property type="match status" value="1"/>
</dbReference>
<keyword evidence="3 11" id="KW-0812">Transmembrane</keyword>
<keyword evidence="5" id="KW-0297">G-protein coupled receptor</keyword>
<sequence>MFENKVLRKIFGAKRGEVTGEWRKLHNAELHTLDSSSDIIRNMKSRRLRWAGHVARMGESRNAYRVLVGRPEGKDLWGGRDVDWKSLLAASEADNHSSLTTDKKNASEVGNSGEQYTTLDIFTSHVDPVVYSIYIVVGFLLNGAVIIMFIRSEEIRKPANVMILNLAICDILNIGISGPLQFLCSYEPRYPMMIIGCRTEMAVRQLLRAGAALSLVALSIQRFFITMPSFHRYSSKTSNIYLAVYILAIWLLAMLVSLPTVLVMGVYTYLCSLDVQDPYPTKVMVITNFLFYCALLPLLMFVFSFVTARRLRRSVREFRVHTDYLVLTAQRRERGEVIGVMGRTPEKR</sequence>
<evidence type="ECO:0000313" key="14">
    <source>
        <dbReference type="Proteomes" id="UP001148838"/>
    </source>
</evidence>
<keyword evidence="7" id="KW-0675">Receptor</keyword>
<dbReference type="PRINTS" id="PR00237">
    <property type="entry name" value="GPCRRHODOPSN"/>
</dbReference>
<dbReference type="SUPFAM" id="SSF81321">
    <property type="entry name" value="Family A G protein-coupled receptor-like"/>
    <property type="match status" value="1"/>
</dbReference>
<feature type="domain" description="G-protein coupled receptors family 1 profile" evidence="12">
    <location>
        <begin position="141"/>
        <end position="348"/>
    </location>
</feature>
<evidence type="ECO:0000256" key="11">
    <source>
        <dbReference type="SAM" id="Phobius"/>
    </source>
</evidence>
<evidence type="ECO:0000256" key="8">
    <source>
        <dbReference type="ARBA" id="ARBA00023180"/>
    </source>
</evidence>
<protein>
    <recommendedName>
        <fullName evidence="12">G-protein coupled receptors family 1 profile domain-containing protein</fullName>
    </recommendedName>
</protein>
<evidence type="ECO:0000259" key="12">
    <source>
        <dbReference type="PROSITE" id="PS50262"/>
    </source>
</evidence>
<reference evidence="13 14" key="1">
    <citation type="journal article" date="2022" name="Allergy">
        <title>Genome assembly and annotation of Periplaneta americana reveal a comprehensive cockroach allergen profile.</title>
        <authorList>
            <person name="Wang L."/>
            <person name="Xiong Q."/>
            <person name="Saelim N."/>
            <person name="Wang L."/>
            <person name="Nong W."/>
            <person name="Wan A.T."/>
            <person name="Shi M."/>
            <person name="Liu X."/>
            <person name="Cao Q."/>
            <person name="Hui J.H.L."/>
            <person name="Sookrung N."/>
            <person name="Leung T.F."/>
            <person name="Tungtrongchitr A."/>
            <person name="Tsui S.K.W."/>
        </authorList>
    </citation>
    <scope>NUCLEOTIDE SEQUENCE [LARGE SCALE GENOMIC DNA]</scope>
    <source>
        <strain evidence="13">PWHHKU_190912</strain>
    </source>
</reference>
<name>A0ABQ8TP70_PERAM</name>
<evidence type="ECO:0000256" key="2">
    <source>
        <dbReference type="ARBA" id="ARBA00010663"/>
    </source>
</evidence>
<organism evidence="13 14">
    <name type="scientific">Periplaneta americana</name>
    <name type="common">American cockroach</name>
    <name type="synonym">Blatta americana</name>
    <dbReference type="NCBI Taxonomy" id="6978"/>
    <lineage>
        <taxon>Eukaryota</taxon>
        <taxon>Metazoa</taxon>
        <taxon>Ecdysozoa</taxon>
        <taxon>Arthropoda</taxon>
        <taxon>Hexapoda</taxon>
        <taxon>Insecta</taxon>
        <taxon>Pterygota</taxon>
        <taxon>Neoptera</taxon>
        <taxon>Polyneoptera</taxon>
        <taxon>Dictyoptera</taxon>
        <taxon>Blattodea</taxon>
        <taxon>Blattoidea</taxon>
        <taxon>Blattidae</taxon>
        <taxon>Blattinae</taxon>
        <taxon>Periplaneta</taxon>
    </lineage>
</organism>
<evidence type="ECO:0000256" key="7">
    <source>
        <dbReference type="ARBA" id="ARBA00023170"/>
    </source>
</evidence>
<keyword evidence="8" id="KW-0325">Glycoprotein</keyword>
<comment type="caution">
    <text evidence="13">The sequence shown here is derived from an EMBL/GenBank/DDBJ whole genome shotgun (WGS) entry which is preliminary data.</text>
</comment>
<feature type="transmembrane region" description="Helical" evidence="11">
    <location>
        <begin position="129"/>
        <end position="150"/>
    </location>
</feature>
<keyword evidence="14" id="KW-1185">Reference proteome</keyword>
<comment type="similarity">
    <text evidence="2">Belongs to the G-protein coupled receptor 1 family.</text>
</comment>
<proteinExistence type="inferred from homology"/>
<dbReference type="Pfam" id="PF00001">
    <property type="entry name" value="7tm_1"/>
    <property type="match status" value="1"/>
</dbReference>
<keyword evidence="9" id="KW-0807">Transducer</keyword>
<dbReference type="InterPro" id="IPR017452">
    <property type="entry name" value="GPCR_Rhodpsn_7TM"/>
</dbReference>
<accession>A0ABQ8TP70</accession>
<feature type="transmembrane region" description="Helical" evidence="11">
    <location>
        <begin position="162"/>
        <end position="182"/>
    </location>
</feature>
<keyword evidence="4 11" id="KW-1133">Transmembrane helix</keyword>
<evidence type="ECO:0000256" key="5">
    <source>
        <dbReference type="ARBA" id="ARBA00023040"/>
    </source>
</evidence>
<evidence type="ECO:0000256" key="3">
    <source>
        <dbReference type="ARBA" id="ARBA00022692"/>
    </source>
</evidence>
<keyword evidence="10" id="KW-0716">Sensory transduction</keyword>
<evidence type="ECO:0000256" key="4">
    <source>
        <dbReference type="ARBA" id="ARBA00022989"/>
    </source>
</evidence>
<feature type="transmembrane region" description="Helical" evidence="11">
    <location>
        <begin position="240"/>
        <end position="269"/>
    </location>
</feature>
<evidence type="ECO:0000256" key="1">
    <source>
        <dbReference type="ARBA" id="ARBA00004141"/>
    </source>
</evidence>